<reference evidence="1 2" key="1">
    <citation type="submission" date="2016-04" db="EMBL/GenBank/DDBJ databases">
        <title>Complete genome sequence of natural rubber-degrading, novel Gram-negative bacterium, Rhizobacter gummiphilus strain NS21.</title>
        <authorList>
            <person name="Tabata M."/>
            <person name="Kasai D."/>
            <person name="Fukuda M."/>
        </authorList>
    </citation>
    <scope>NUCLEOTIDE SEQUENCE [LARGE SCALE GENOMIC DNA]</scope>
    <source>
        <strain evidence="1 2">NS21</strain>
    </source>
</reference>
<organism evidence="1 2">
    <name type="scientific">Piscinibacter gummiphilus</name>
    <dbReference type="NCBI Taxonomy" id="946333"/>
    <lineage>
        <taxon>Bacteria</taxon>
        <taxon>Pseudomonadati</taxon>
        <taxon>Pseudomonadota</taxon>
        <taxon>Betaproteobacteria</taxon>
        <taxon>Burkholderiales</taxon>
        <taxon>Sphaerotilaceae</taxon>
        <taxon>Piscinibacter</taxon>
    </lineage>
</organism>
<dbReference type="RefSeq" id="WP_085750430.1">
    <property type="nucleotide sequence ID" value="NZ_BSPR01000016.1"/>
</dbReference>
<evidence type="ECO:0000313" key="1">
    <source>
        <dbReference type="EMBL" id="ARN20162.1"/>
    </source>
</evidence>
<dbReference type="KEGG" id="rgu:A4W93_09705"/>
<dbReference type="OrthoDB" id="8477883at2"/>
<keyword evidence="2" id="KW-1185">Reference proteome</keyword>
<sequence>MSDLFTVGKVTVGFGDREDARLSATSIRHFGEQNPQNLSGSDKVTYNTNYAKSKSLLLQAIPIAPEMVKTALQRIDRLLARYSMSGPNRGPQIADVCDERTILALYKYFHIDPYVHLVEPGHAQWIRIEKIRKLFAKTLAGLTNAYRIQLFDKAGSSLREGVTPANAAAFVAHTADDRHERLKFYFMDRFDPITGHWLMARPGFEAGPIHMSYDWLQEQREAKPITVARVIVHEATHKWAQTKDVCYKWDTVAAAKKREDRKLDARQDLTHTQRTAMRTQSDAAFLQKVKSGLQQRWVGGEFINGKTAYPMTRKNELDVENEVEDWLLNADSYAYVAKSLYSQEMKSSAAQDGNARR</sequence>
<dbReference type="STRING" id="946333.A4W93_09705"/>
<dbReference type="AlphaFoldDB" id="A0A1W6L7F9"/>
<name>A0A1W6L7F9_9BURK</name>
<accession>A0A1W6L7F9</accession>
<evidence type="ECO:0000313" key="2">
    <source>
        <dbReference type="Proteomes" id="UP000193427"/>
    </source>
</evidence>
<dbReference type="Proteomes" id="UP000193427">
    <property type="component" value="Chromosome"/>
</dbReference>
<protein>
    <submittedName>
        <fullName evidence="1">Uncharacterized protein</fullName>
    </submittedName>
</protein>
<proteinExistence type="predicted"/>
<dbReference type="EMBL" id="CP015118">
    <property type="protein sequence ID" value="ARN20162.1"/>
    <property type="molecule type" value="Genomic_DNA"/>
</dbReference>
<gene>
    <name evidence="1" type="ORF">A4W93_09705</name>
</gene>